<accession>A0A0G2YBT5</accession>
<evidence type="ECO:0000256" key="1">
    <source>
        <dbReference type="PROSITE-ProRule" id="PRU00546"/>
    </source>
</evidence>
<dbReference type="Proteomes" id="UP000240461">
    <property type="component" value="Segment"/>
</dbReference>
<proteinExistence type="predicted"/>
<dbReference type="GO" id="GO:0031072">
    <property type="term" value="F:heat shock protein binding"/>
    <property type="evidence" value="ECO:0007669"/>
    <property type="project" value="InterPro"/>
</dbReference>
<dbReference type="PROSITE" id="PS51188">
    <property type="entry name" value="ZF_CR"/>
    <property type="match status" value="1"/>
</dbReference>
<feature type="domain" description="CR-type" evidence="2">
    <location>
        <begin position="4"/>
        <end position="84"/>
    </location>
</feature>
<reference evidence="3 4" key="1">
    <citation type="submission" date="2014-10" db="EMBL/GenBank/DDBJ databases">
        <title>Pan-genome analysis of Brazilian lineage A amoebal mimiviruses.</title>
        <authorList>
            <person name="Assis F.L."/>
            <person name="Abrahao J.S."/>
            <person name="Kroon E.G."/>
            <person name="Dornas F.P."/>
            <person name="Andrade K.R."/>
            <person name="Borato P.V.M."/>
            <person name="Pilotto M.R."/>
            <person name="Benamar S."/>
            <person name="LaScola B."/>
            <person name="Colson P."/>
        </authorList>
    </citation>
    <scope>NUCLEOTIDE SEQUENCE [LARGE SCALE GENOMIC DNA]</scope>
    <source>
        <strain evidence="3 4">Kroon</strain>
    </source>
</reference>
<feature type="zinc finger region" description="CR-type" evidence="1">
    <location>
        <begin position="4"/>
        <end position="84"/>
    </location>
</feature>
<dbReference type="EMBL" id="KM982402">
    <property type="protein sequence ID" value="AKI80511.1"/>
    <property type="molecule type" value="Genomic_DNA"/>
</dbReference>
<keyword evidence="4" id="KW-1185">Reference proteome</keyword>
<evidence type="ECO:0000313" key="3">
    <source>
        <dbReference type="EMBL" id="AKI80511.1"/>
    </source>
</evidence>
<keyword evidence="1" id="KW-0479">Metal-binding</keyword>
<sequence length="84" mass="9339">MSHQKNQYMGNMRNTRCPTCNGTGCELVMGEEICGNCAGTGRDVKSDVWAEPCNKCNGRGRVSYCRRDSRYVCRTCHGSGMVSY</sequence>
<evidence type="ECO:0000313" key="4">
    <source>
        <dbReference type="Proteomes" id="UP000240461"/>
    </source>
</evidence>
<organism evidence="3 4">
    <name type="scientific">Acanthamoeba polyphaga mimivirus Kroon</name>
    <dbReference type="NCBI Taxonomy" id="3069720"/>
    <lineage>
        <taxon>Viruses</taxon>
        <taxon>Varidnaviria</taxon>
        <taxon>Bamfordvirae</taxon>
        <taxon>Nucleocytoviricota</taxon>
        <taxon>Megaviricetes</taxon>
        <taxon>Imitervirales</taxon>
        <taxon>Mimiviridae</taxon>
        <taxon>Megamimivirinae</taxon>
        <taxon>Mimivirus</taxon>
        <taxon>Mimivirus lagoaense</taxon>
    </lineage>
</organism>
<dbReference type="SUPFAM" id="SSF57938">
    <property type="entry name" value="DnaJ/Hsp40 cysteine-rich domain"/>
    <property type="match status" value="1"/>
</dbReference>
<name>A0A0G2YBT5_9VIRU</name>
<evidence type="ECO:0000259" key="2">
    <source>
        <dbReference type="PROSITE" id="PS51188"/>
    </source>
</evidence>
<dbReference type="InterPro" id="IPR036410">
    <property type="entry name" value="HSP_DnaJ_Cys-rich_dom_sf"/>
</dbReference>
<keyword evidence="1" id="KW-0863">Zinc-finger</keyword>
<dbReference type="GO" id="GO:0008270">
    <property type="term" value="F:zinc ion binding"/>
    <property type="evidence" value="ECO:0007669"/>
    <property type="project" value="UniProtKB-KW"/>
</dbReference>
<protein>
    <submittedName>
        <fullName evidence="3">Chaperon protein dnaj</fullName>
    </submittedName>
</protein>
<dbReference type="Gene3D" id="2.10.230.10">
    <property type="entry name" value="Heat shock protein DnaJ, cysteine-rich domain"/>
    <property type="match status" value="1"/>
</dbReference>
<dbReference type="InterPro" id="IPR001305">
    <property type="entry name" value="HSP_DnaJ_Cys-rich_dom"/>
</dbReference>
<dbReference type="GO" id="GO:0051082">
    <property type="term" value="F:unfolded protein binding"/>
    <property type="evidence" value="ECO:0007669"/>
    <property type="project" value="InterPro"/>
</dbReference>
<dbReference type="KEGG" id="vg:80514309"/>
<keyword evidence="1" id="KW-0862">Zinc</keyword>